<dbReference type="EMBL" id="JAALDK010000001">
    <property type="protein sequence ID" value="NUY01459.1"/>
    <property type="molecule type" value="Genomic_DNA"/>
</dbReference>
<proteinExistence type="predicted"/>
<dbReference type="GeneID" id="301102142"/>
<gene>
    <name evidence="1" type="ORF">G5S42_17550</name>
</gene>
<evidence type="ECO:0000313" key="2">
    <source>
        <dbReference type="Proteomes" id="UP000594380"/>
    </source>
</evidence>
<reference evidence="1 2" key="1">
    <citation type="submission" date="2020-02" db="EMBL/GenBank/DDBJ databases">
        <title>Paraburkholderia simonii sp. nov. and Paraburkholderia youngii sp. nov. Brazilian and Mexican Mimosa-associated rhizobia.</title>
        <authorList>
            <person name="Mavima L."/>
            <person name="Beukes C.W."/>
            <person name="Chan W.Y."/>
            <person name="Palmer M."/>
            <person name="De Meyer S.E."/>
            <person name="James E.K."/>
            <person name="Venter S.N."/>
            <person name="Steenkamp E.T."/>
        </authorList>
    </citation>
    <scope>NUCLEOTIDE SEQUENCE [LARGE SCALE GENOMIC DNA]</scope>
    <source>
        <strain evidence="1 2">JPY169</strain>
    </source>
</reference>
<comment type="caution">
    <text evidence="1">The sequence shown here is derived from an EMBL/GenBank/DDBJ whole genome shotgun (WGS) entry which is preliminary data.</text>
</comment>
<dbReference type="Proteomes" id="UP000594380">
    <property type="component" value="Unassembled WGS sequence"/>
</dbReference>
<protein>
    <submittedName>
        <fullName evidence="1">Uncharacterized protein</fullName>
    </submittedName>
</protein>
<sequence>MNSLANTIIEAHGGLAQWRKFGQIRADLAQGGALWSLKGQAGVLDQTTVTVATDRQWASHAPFGTLAERSEFTGNRISLQDTSGRVIETRDHPRTSFDGHTLETPWDALQLAFFAGCAMWTYLNTPFVLAWPGVECEDAGEWNEQNEVWRKVLVRYPDSLEVFSKVQAIYVGPDHLVRRLDYDVEIAGNTPGAHYVSDYTTVSGIRIPTKRRIFPRQPDGASLPEPLVVSIDLSNISLV</sequence>
<accession>A0A7Y6N0L6</accession>
<name>A0A7Y6N0L6_9BURK</name>
<dbReference type="AlphaFoldDB" id="A0A7Y6N0L6"/>
<evidence type="ECO:0000313" key="1">
    <source>
        <dbReference type="EMBL" id="NUY01459.1"/>
    </source>
</evidence>
<dbReference type="RefSeq" id="WP_176107903.1">
    <property type="nucleotide sequence ID" value="NZ_JAALDK010000001.1"/>
</dbReference>
<organism evidence="1 2">
    <name type="scientific">Paraburkholderia youngii</name>
    <dbReference type="NCBI Taxonomy" id="2782701"/>
    <lineage>
        <taxon>Bacteria</taxon>
        <taxon>Pseudomonadati</taxon>
        <taxon>Pseudomonadota</taxon>
        <taxon>Betaproteobacteria</taxon>
        <taxon>Burkholderiales</taxon>
        <taxon>Burkholderiaceae</taxon>
        <taxon>Paraburkholderia</taxon>
    </lineage>
</organism>